<proteinExistence type="predicted"/>
<dbReference type="Pfam" id="PF02670">
    <property type="entry name" value="DXP_reductoisom"/>
    <property type="match status" value="1"/>
</dbReference>
<gene>
    <name evidence="2" type="ORF">KSP40_PGU004720</name>
</gene>
<reference evidence="2 3" key="1">
    <citation type="journal article" date="2022" name="Nat. Plants">
        <title>Genomes of leafy and leafless Platanthera orchids illuminate the evolution of mycoheterotrophy.</title>
        <authorList>
            <person name="Li M.H."/>
            <person name="Liu K.W."/>
            <person name="Li Z."/>
            <person name="Lu H.C."/>
            <person name="Ye Q.L."/>
            <person name="Zhang D."/>
            <person name="Wang J.Y."/>
            <person name="Li Y.F."/>
            <person name="Zhong Z.M."/>
            <person name="Liu X."/>
            <person name="Yu X."/>
            <person name="Liu D.K."/>
            <person name="Tu X.D."/>
            <person name="Liu B."/>
            <person name="Hao Y."/>
            <person name="Liao X.Y."/>
            <person name="Jiang Y.T."/>
            <person name="Sun W.H."/>
            <person name="Chen J."/>
            <person name="Chen Y.Q."/>
            <person name="Ai Y."/>
            <person name="Zhai J.W."/>
            <person name="Wu S.S."/>
            <person name="Zhou Z."/>
            <person name="Hsiao Y.Y."/>
            <person name="Wu W.L."/>
            <person name="Chen Y.Y."/>
            <person name="Lin Y.F."/>
            <person name="Hsu J.L."/>
            <person name="Li C.Y."/>
            <person name="Wang Z.W."/>
            <person name="Zhao X."/>
            <person name="Zhong W.Y."/>
            <person name="Ma X.K."/>
            <person name="Ma L."/>
            <person name="Huang J."/>
            <person name="Chen G.Z."/>
            <person name="Huang M.Z."/>
            <person name="Huang L."/>
            <person name="Peng D.H."/>
            <person name="Luo Y.B."/>
            <person name="Zou S.Q."/>
            <person name="Chen S.P."/>
            <person name="Lan S."/>
            <person name="Tsai W.C."/>
            <person name="Van de Peer Y."/>
            <person name="Liu Z.J."/>
        </authorList>
    </citation>
    <scope>NUCLEOTIDE SEQUENCE [LARGE SCALE GENOMIC DNA]</scope>
    <source>
        <strain evidence="2">Lor288</strain>
    </source>
</reference>
<evidence type="ECO:0000313" key="3">
    <source>
        <dbReference type="Proteomes" id="UP001412067"/>
    </source>
</evidence>
<comment type="caution">
    <text evidence="2">The sequence shown here is derived from an EMBL/GenBank/DDBJ whole genome shotgun (WGS) entry which is preliminary data.</text>
</comment>
<evidence type="ECO:0000259" key="1">
    <source>
        <dbReference type="Pfam" id="PF02670"/>
    </source>
</evidence>
<name>A0ABR2M9G7_9ASPA</name>
<sequence>MLSVRSPFWVIAGTSTCDAFSHRPLQFLILRRRCWLARRFGVVSDQICFALKKYMSFGNQLRIMCCAFVGIGFPLKKREKVASCSKGICFSSQQGPPPAWPGRAVADACQRSWEGPKPISIVESTGSIGTQTLDIMAENPDKFRIVALAAGSNVTLLAVQVRISPTIVKPQLVVVRNESLVDELKDALADAEHQPEMNQWSSLKILDTFAF</sequence>
<dbReference type="InterPro" id="IPR003821">
    <property type="entry name" value="DXP_reductoisomerase"/>
</dbReference>
<dbReference type="InterPro" id="IPR036291">
    <property type="entry name" value="NAD(P)-bd_dom_sf"/>
</dbReference>
<dbReference type="EMBL" id="JBBWWR010000010">
    <property type="protein sequence ID" value="KAK8960691.1"/>
    <property type="molecule type" value="Genomic_DNA"/>
</dbReference>
<feature type="domain" description="1-deoxy-D-xylulose 5-phosphate reductoisomerase N-terminal" evidence="1">
    <location>
        <begin position="119"/>
        <end position="197"/>
    </location>
</feature>
<protein>
    <recommendedName>
        <fullName evidence="1">1-deoxy-D-xylulose 5-phosphate reductoisomerase N-terminal domain-containing protein</fullName>
    </recommendedName>
</protein>
<dbReference type="PANTHER" id="PTHR30525">
    <property type="entry name" value="1-DEOXY-D-XYLULOSE 5-PHOSPHATE REDUCTOISOMERASE"/>
    <property type="match status" value="1"/>
</dbReference>
<dbReference type="Proteomes" id="UP001412067">
    <property type="component" value="Unassembled WGS sequence"/>
</dbReference>
<dbReference type="Gene3D" id="3.40.50.720">
    <property type="entry name" value="NAD(P)-binding Rossmann-like Domain"/>
    <property type="match status" value="1"/>
</dbReference>
<dbReference type="InterPro" id="IPR013512">
    <property type="entry name" value="DXP_reductoisomerase_N"/>
</dbReference>
<evidence type="ECO:0000313" key="2">
    <source>
        <dbReference type="EMBL" id="KAK8960691.1"/>
    </source>
</evidence>
<keyword evidence="3" id="KW-1185">Reference proteome</keyword>
<dbReference type="PANTHER" id="PTHR30525:SF0">
    <property type="entry name" value="1-DEOXY-D-XYLULOSE 5-PHOSPHATE REDUCTOISOMERASE, CHLOROPLASTIC"/>
    <property type="match status" value="1"/>
</dbReference>
<accession>A0ABR2M9G7</accession>
<dbReference type="SUPFAM" id="SSF51735">
    <property type="entry name" value="NAD(P)-binding Rossmann-fold domains"/>
    <property type="match status" value="1"/>
</dbReference>
<organism evidence="2 3">
    <name type="scientific">Platanthera guangdongensis</name>
    <dbReference type="NCBI Taxonomy" id="2320717"/>
    <lineage>
        <taxon>Eukaryota</taxon>
        <taxon>Viridiplantae</taxon>
        <taxon>Streptophyta</taxon>
        <taxon>Embryophyta</taxon>
        <taxon>Tracheophyta</taxon>
        <taxon>Spermatophyta</taxon>
        <taxon>Magnoliopsida</taxon>
        <taxon>Liliopsida</taxon>
        <taxon>Asparagales</taxon>
        <taxon>Orchidaceae</taxon>
        <taxon>Orchidoideae</taxon>
        <taxon>Orchideae</taxon>
        <taxon>Orchidinae</taxon>
        <taxon>Platanthera</taxon>
    </lineage>
</organism>